<sequence>LKMPQNGQKIRLTVFLSLMTDKTPGFFNHLRHKLENLASSSILKGQGDLACINANF</sequence>
<dbReference type="BioCyc" id="SENT913075:G120P-4203-MONOMER"/>
<protein>
    <submittedName>
        <fullName evidence="1">Uncharacterized protein</fullName>
    </submittedName>
</protein>
<dbReference type="AlphaFoldDB" id="G5NBT4"/>
<gene>
    <name evidence="1" type="ORF">LTSEINV_1995</name>
</gene>
<dbReference type="Proteomes" id="UP000003532">
    <property type="component" value="Unassembled WGS sequence"/>
</dbReference>
<comment type="caution">
    <text evidence="1">The sequence shown here is derived from an EMBL/GenBank/DDBJ whole genome shotgun (WGS) entry which is preliminary data.</text>
</comment>
<accession>G5NBT4</accession>
<dbReference type="PATRIC" id="fig|913075.3.peg.1522"/>
<feature type="non-terminal residue" evidence="1">
    <location>
        <position position="1"/>
    </location>
</feature>
<evidence type="ECO:0000313" key="1">
    <source>
        <dbReference type="EMBL" id="EHC59101.1"/>
    </source>
</evidence>
<proteinExistence type="predicted"/>
<reference evidence="1 2" key="1">
    <citation type="journal article" date="2011" name="BMC Genomics">
        <title>Genome sequencing reveals diversification of virulence factor content and possible host adaptation in distinct subpopulations of Salmonella enterica.</title>
        <authorList>
            <person name="den Bakker H.C."/>
            <person name="Moreno Switt A.I."/>
            <person name="Govoni G."/>
            <person name="Cummings C.A."/>
            <person name="Ranieri M.L."/>
            <person name="Degoricija L."/>
            <person name="Hoelzer K."/>
            <person name="Rodriguez-Rivera L.D."/>
            <person name="Brown S."/>
            <person name="Bolchacova E."/>
            <person name="Furtado M.R."/>
            <person name="Wiedmann M."/>
        </authorList>
    </citation>
    <scope>NUCLEOTIDE SEQUENCE [LARGE SCALE GENOMIC DNA]</scope>
    <source>
        <strain evidence="1 2">R8-3668</strain>
    </source>
</reference>
<name>G5NBT4_SALET</name>
<evidence type="ECO:0000313" key="2">
    <source>
        <dbReference type="Proteomes" id="UP000003532"/>
    </source>
</evidence>
<organism evidence="1 2">
    <name type="scientific">Salmonella enterica subsp. enterica serovar Inverness str. R8-3668</name>
    <dbReference type="NCBI Taxonomy" id="913075"/>
    <lineage>
        <taxon>Bacteria</taxon>
        <taxon>Pseudomonadati</taxon>
        <taxon>Pseudomonadota</taxon>
        <taxon>Gammaproteobacteria</taxon>
        <taxon>Enterobacterales</taxon>
        <taxon>Enterobacteriaceae</taxon>
        <taxon>Salmonella</taxon>
    </lineage>
</organism>
<dbReference type="EMBL" id="AFCO01000668">
    <property type="protein sequence ID" value="EHC59101.1"/>
    <property type="molecule type" value="Genomic_DNA"/>
</dbReference>